<feature type="compositionally biased region" description="Basic and acidic residues" evidence="1">
    <location>
        <begin position="111"/>
        <end position="133"/>
    </location>
</feature>
<name>A0A2D4FZ55_MICCO</name>
<feature type="compositionally biased region" description="Basic and acidic residues" evidence="1">
    <location>
        <begin position="70"/>
        <end position="82"/>
    </location>
</feature>
<dbReference type="AlphaFoldDB" id="A0A2D4FZ55"/>
<protein>
    <submittedName>
        <fullName evidence="2">Uncharacterized protein</fullName>
    </submittedName>
</protein>
<accession>A0A2D4FZ55</accession>
<feature type="region of interest" description="Disordered" evidence="1">
    <location>
        <begin position="70"/>
        <end position="133"/>
    </location>
</feature>
<evidence type="ECO:0000256" key="1">
    <source>
        <dbReference type="SAM" id="MobiDB-lite"/>
    </source>
</evidence>
<proteinExistence type="predicted"/>
<organism evidence="2">
    <name type="scientific">Micrurus corallinus</name>
    <name type="common">Brazilian coral snake</name>
    <dbReference type="NCBI Taxonomy" id="54390"/>
    <lineage>
        <taxon>Eukaryota</taxon>
        <taxon>Metazoa</taxon>
        <taxon>Chordata</taxon>
        <taxon>Craniata</taxon>
        <taxon>Vertebrata</taxon>
        <taxon>Euteleostomi</taxon>
        <taxon>Lepidosauria</taxon>
        <taxon>Squamata</taxon>
        <taxon>Bifurcata</taxon>
        <taxon>Unidentata</taxon>
        <taxon>Episquamata</taxon>
        <taxon>Toxicofera</taxon>
        <taxon>Serpentes</taxon>
        <taxon>Colubroidea</taxon>
        <taxon>Elapidae</taxon>
        <taxon>Elapinae</taxon>
        <taxon>Micrurus</taxon>
    </lineage>
</organism>
<evidence type="ECO:0000313" key="2">
    <source>
        <dbReference type="EMBL" id="LAA52753.1"/>
    </source>
</evidence>
<reference evidence="2" key="2">
    <citation type="submission" date="2017-11" db="EMBL/GenBank/DDBJ databases">
        <title>Coralsnake Venomics: Analyses of Venom Gland Transcriptomes and Proteomes of Six Brazilian Taxa.</title>
        <authorList>
            <person name="Aird S.D."/>
            <person name="Jorge da Silva N."/>
            <person name="Qiu L."/>
            <person name="Villar-Briones A."/>
            <person name="Aparecida-Saddi V."/>
            <person name="Campos-Telles M.P."/>
            <person name="Grau M."/>
            <person name="Mikheyev A.S."/>
        </authorList>
    </citation>
    <scope>NUCLEOTIDE SEQUENCE</scope>
    <source>
        <tissue evidence="2">Venom_gland</tissue>
    </source>
</reference>
<sequence length="133" mass="16009">MQTLTYHMCHISVHSKWFGEARRDYRSLAAQLNRKGIIFKWFVPEGMLITWGERKVKVDSMEKAQEFYERLVGTEEQTSKDDSEPDSQEEQEHQKKRHEVLENLKTTQQQQDEKERETHHQSQPEPRQRARLN</sequence>
<reference evidence="2" key="1">
    <citation type="submission" date="2017-07" db="EMBL/GenBank/DDBJ databases">
        <authorList>
            <person name="Mikheyev A."/>
            <person name="Grau M."/>
        </authorList>
    </citation>
    <scope>NUCLEOTIDE SEQUENCE</scope>
    <source>
        <tissue evidence="2">Venom_gland</tissue>
    </source>
</reference>
<dbReference type="EMBL" id="IACJ01094003">
    <property type="protein sequence ID" value="LAA52753.1"/>
    <property type="molecule type" value="Transcribed_RNA"/>
</dbReference>